<dbReference type="PIRSF" id="PIRSF001267">
    <property type="entry name" value="Pyrophosphatase_GppA_Ppx"/>
    <property type="match status" value="1"/>
</dbReference>
<evidence type="ECO:0000256" key="1">
    <source>
        <dbReference type="ARBA" id="ARBA00022801"/>
    </source>
</evidence>
<proteinExistence type="predicted"/>
<accession>A0A1W1BVP8</accession>
<protein>
    <submittedName>
        <fullName evidence="4">Exopolyphosphatase</fullName>
        <ecNumber evidence="4">3.6.1.11</ecNumber>
    </submittedName>
</protein>
<feature type="domain" description="Ppx/GppA phosphatase C-terminal" evidence="3">
    <location>
        <begin position="313"/>
        <end position="451"/>
    </location>
</feature>
<keyword evidence="1 4" id="KW-0378">Hydrolase</keyword>
<dbReference type="SUPFAM" id="SSF109604">
    <property type="entry name" value="HD-domain/PDEase-like"/>
    <property type="match status" value="1"/>
</dbReference>
<evidence type="ECO:0000259" key="3">
    <source>
        <dbReference type="Pfam" id="PF21447"/>
    </source>
</evidence>
<dbReference type="PANTHER" id="PTHR30005:SF0">
    <property type="entry name" value="RETROGRADE REGULATION PROTEIN 2"/>
    <property type="match status" value="1"/>
</dbReference>
<dbReference type="Gene3D" id="3.30.420.40">
    <property type="match status" value="1"/>
</dbReference>
<dbReference type="SUPFAM" id="SSF53067">
    <property type="entry name" value="Actin-like ATPase domain"/>
    <property type="match status" value="2"/>
</dbReference>
<dbReference type="GO" id="GO:0004309">
    <property type="term" value="F:exopolyphosphatase activity"/>
    <property type="evidence" value="ECO:0007669"/>
    <property type="project" value="UniProtKB-EC"/>
</dbReference>
<gene>
    <name evidence="4" type="ORF">MNB_SM-6-1135</name>
</gene>
<name>A0A1W1BVP8_9ZZZZ</name>
<dbReference type="InterPro" id="IPR043129">
    <property type="entry name" value="ATPase_NBD"/>
</dbReference>
<dbReference type="InterPro" id="IPR003695">
    <property type="entry name" value="Ppx_GppA_N"/>
</dbReference>
<dbReference type="Pfam" id="PF21447">
    <property type="entry name" value="Ppx-GppA_III"/>
    <property type="match status" value="1"/>
</dbReference>
<feature type="domain" description="Ppx/GppA phosphatase N-terminal" evidence="2">
    <location>
        <begin position="18"/>
        <end position="300"/>
    </location>
</feature>
<dbReference type="AlphaFoldDB" id="A0A1W1BVP8"/>
<dbReference type="InterPro" id="IPR048950">
    <property type="entry name" value="Ppx_GppA_C"/>
</dbReference>
<sequence length="501" mass="57024">MAKRVAVIDIGSNSIRMVVYEKTSRYAFHLLHEEKSKVRISQDAYKHNGELQTIPMQRTFDALSDFLSIANSFKVRKILCVATSALRDAPNKQEFIQKVKHKLKLNIKVINGEREAYFGAIACANLLPQQKNALSIDIGGGSTEFAFIDKDSVTHTLSLKLGTVRLKELFFDKNDIKGATTYIDKELEKLPDTSKLTTLIGIGGTFRAISNAILKESLYPLNKIHGFEYNIKTFKEYLKRLIKAKDAKELQALFIKNNRFDVIKPGTLILQRVINKININHIITSGVGVREGVYLADLLRSSKDKFPHNYNTSVRYILDSYIQDKAFSNNLSALTKKIFDLSAGYFGIDYKYKKLLSIAAKLYPAGSSVHFYSQNKHTYYIIQSALEYGFSHQDIMLISTLTKYAKNRLPSETHLQLYAKLLPENIHIIHSLSYMFSLSIALLSHRPRNIDFTMQFSKGELHIISKSKCYIAHNAVTKLECKDKQFKVVFLKSLSHSKLKV</sequence>
<dbReference type="InterPro" id="IPR050273">
    <property type="entry name" value="GppA/Ppx_hydrolase"/>
</dbReference>
<dbReference type="Gene3D" id="1.10.3210.10">
    <property type="entry name" value="Hypothetical protein af1432"/>
    <property type="match status" value="1"/>
</dbReference>
<organism evidence="4">
    <name type="scientific">hydrothermal vent metagenome</name>
    <dbReference type="NCBI Taxonomy" id="652676"/>
    <lineage>
        <taxon>unclassified sequences</taxon>
        <taxon>metagenomes</taxon>
        <taxon>ecological metagenomes</taxon>
    </lineage>
</organism>
<dbReference type="Pfam" id="PF02541">
    <property type="entry name" value="Ppx-GppA"/>
    <property type="match status" value="1"/>
</dbReference>
<dbReference type="EC" id="3.6.1.11" evidence="4"/>
<dbReference type="Gene3D" id="3.30.420.150">
    <property type="entry name" value="Exopolyphosphatase. Domain 2"/>
    <property type="match status" value="1"/>
</dbReference>
<dbReference type="EMBL" id="FPHK01000029">
    <property type="protein sequence ID" value="SFV57670.1"/>
    <property type="molecule type" value="Genomic_DNA"/>
</dbReference>
<evidence type="ECO:0000259" key="2">
    <source>
        <dbReference type="Pfam" id="PF02541"/>
    </source>
</evidence>
<dbReference type="PANTHER" id="PTHR30005">
    <property type="entry name" value="EXOPOLYPHOSPHATASE"/>
    <property type="match status" value="1"/>
</dbReference>
<reference evidence="4" key="1">
    <citation type="submission" date="2016-10" db="EMBL/GenBank/DDBJ databases">
        <authorList>
            <person name="de Groot N.N."/>
        </authorList>
    </citation>
    <scope>NUCLEOTIDE SEQUENCE</scope>
</reference>
<evidence type="ECO:0000313" key="4">
    <source>
        <dbReference type="EMBL" id="SFV57670.1"/>
    </source>
</evidence>
<dbReference type="CDD" id="cd24052">
    <property type="entry name" value="ASKHA_NBD_HpPPX-GppA-like"/>
    <property type="match status" value="1"/>
</dbReference>
<dbReference type="InterPro" id="IPR030673">
    <property type="entry name" value="PyroPPase_GppA_Ppx"/>
</dbReference>